<keyword evidence="11" id="KW-0963">Cytoplasm</keyword>
<evidence type="ECO:0000256" key="1">
    <source>
        <dbReference type="ARBA" id="ARBA00001974"/>
    </source>
</evidence>
<dbReference type="Pfam" id="PF13932">
    <property type="entry name" value="SAM_GIDA_C"/>
    <property type="match status" value="1"/>
</dbReference>
<dbReference type="HAMAP" id="MF_00129">
    <property type="entry name" value="MnmG_GidA"/>
    <property type="match status" value="1"/>
</dbReference>
<proteinExistence type="inferred from homology"/>
<dbReference type="PANTHER" id="PTHR11806:SF0">
    <property type="entry name" value="PROTEIN MTO1 HOMOLOG, MITOCHONDRIAL"/>
    <property type="match status" value="1"/>
</dbReference>
<feature type="binding site" evidence="11">
    <location>
        <begin position="10"/>
        <end position="15"/>
    </location>
    <ligand>
        <name>FAD</name>
        <dbReference type="ChEBI" id="CHEBI:57692"/>
    </ligand>
</feature>
<feature type="binding site" evidence="11">
    <location>
        <position position="175"/>
    </location>
    <ligand>
        <name>FAD</name>
        <dbReference type="ChEBI" id="CHEBI:57692"/>
    </ligand>
</feature>
<feature type="domain" description="tRNA uridine 5-carboxymethylaminomethyl modification enzyme C-terminal subdomain" evidence="12">
    <location>
        <begin position="532"/>
        <end position="603"/>
    </location>
</feature>
<name>J4WPK4_9GAMM</name>
<dbReference type="Gene3D" id="1.10.150.570">
    <property type="entry name" value="GidA associated domain, C-terminal subdomain"/>
    <property type="match status" value="1"/>
</dbReference>
<dbReference type="Pfam" id="PF21680">
    <property type="entry name" value="GIDA_C_1st"/>
    <property type="match status" value="1"/>
</dbReference>
<keyword evidence="6 11" id="KW-0819">tRNA processing</keyword>
<evidence type="ECO:0000313" key="13">
    <source>
        <dbReference type="EMBL" id="EJP71345.1"/>
    </source>
</evidence>
<dbReference type="AlphaFoldDB" id="J4WPK4"/>
<dbReference type="InterPro" id="IPR020595">
    <property type="entry name" value="MnmG-rel_CS"/>
</dbReference>
<feature type="binding site" evidence="11">
    <location>
        <position position="365"/>
    </location>
    <ligand>
        <name>FAD</name>
        <dbReference type="ChEBI" id="CHEBI:57692"/>
    </ligand>
</feature>
<dbReference type="GO" id="GO:0050660">
    <property type="term" value="F:flavin adenine dinucleotide binding"/>
    <property type="evidence" value="ECO:0007669"/>
    <property type="project" value="UniProtKB-UniRule"/>
</dbReference>
<dbReference type="PANTHER" id="PTHR11806">
    <property type="entry name" value="GLUCOSE INHIBITED DIVISION PROTEIN A"/>
    <property type="match status" value="1"/>
</dbReference>
<dbReference type="GO" id="GO:0002098">
    <property type="term" value="P:tRNA wobble uridine modification"/>
    <property type="evidence" value="ECO:0007669"/>
    <property type="project" value="InterPro"/>
</dbReference>
<evidence type="ECO:0000256" key="3">
    <source>
        <dbReference type="ARBA" id="ARBA00007653"/>
    </source>
</evidence>
<dbReference type="STRING" id="1123866.NT01SARS_1152"/>
<dbReference type="Pfam" id="PF01134">
    <property type="entry name" value="GIDA"/>
    <property type="match status" value="1"/>
</dbReference>
<evidence type="ECO:0000256" key="8">
    <source>
        <dbReference type="ARBA" id="ARBA00023027"/>
    </source>
</evidence>
<evidence type="ECO:0000256" key="2">
    <source>
        <dbReference type="ARBA" id="ARBA00003717"/>
    </source>
</evidence>
<feature type="binding site" evidence="11">
    <location>
        <begin position="268"/>
        <end position="282"/>
    </location>
    <ligand>
        <name>NAD(+)</name>
        <dbReference type="ChEBI" id="CHEBI:57540"/>
    </ligand>
</feature>
<evidence type="ECO:0000256" key="9">
    <source>
        <dbReference type="ARBA" id="ARBA00025948"/>
    </source>
</evidence>
<dbReference type="InterPro" id="IPR002218">
    <property type="entry name" value="MnmG-rel"/>
</dbReference>
<sequence>MDKFDVIVVGGGHAGAEAAFAVSRSGLSCALITMDQTKIGQMSCNPAIGGLGKSHIVREIDAMGGLMGRATDLSGIQYRTLNTRKGDAVQALRVQCDRDLYKKAVQKILKETNIKIIQDEVVDFLLTNKKAQGVITKSKTYKSKKIILTTGTFLNGKMYTGNIIKTGGRIGDESSIPLSKRLYSLNLPMGRLKTGTPARIKLSSINLLDMEEQPGEKPTPWMSLASPPKKHQKQLSCYITRTNKKTHEIINKNIHLSAMYSGEIKGIGPRYCPSIEDKVRKFQDKNSHQIFIEPEGINKDLVYPNGISTSLPKKAQQEFIFSIKGLERSIITEYGYAVEYDFVDPRTLKQNLETKYLENLYLAGQINGTTGYEEAAAQGLMAGINASNSIKKLKDFVLERSEAYIGVLINDLTSHGITEPYRMFTSRAEHRLLLSQNNAEQRLILKANEIGIVKKERVDKYLSNEKEYKKFYTNNLVKLKKDFFIDKNGAKIRLQEKRSISSLLSRNDVDEKKLFKPNKKDTKLYQRAITEIKYSGYIKKQIREINKTKKQNNKQIPTNIKYEEIHGLSNEVKEKLIKTQPQTIGAASQIEGVTPAAINLILIHLKKKELVSQNA</sequence>
<accession>J4WPK4</accession>
<comment type="similarity">
    <text evidence="3 11">Belongs to the MnmG family.</text>
</comment>
<dbReference type="HOGENOM" id="CLU_007831_2_2_6"/>
<comment type="function">
    <text evidence="2 11">NAD-binding protein involved in the addition of a carboxymethylaminomethyl (cmnm) group at the wobble position (U34) of certain tRNAs, forming tRNA-cmnm(5)s(2)U34.</text>
</comment>
<evidence type="ECO:0000256" key="5">
    <source>
        <dbReference type="ARBA" id="ARBA00022630"/>
    </source>
</evidence>
<dbReference type="GO" id="GO:0030488">
    <property type="term" value="P:tRNA methylation"/>
    <property type="evidence" value="ECO:0007669"/>
    <property type="project" value="TreeGrafter"/>
</dbReference>
<evidence type="ECO:0000259" key="12">
    <source>
        <dbReference type="SMART" id="SM01228"/>
    </source>
</evidence>
<comment type="cofactor">
    <cofactor evidence="1 11">
        <name>FAD</name>
        <dbReference type="ChEBI" id="CHEBI:57692"/>
    </cofactor>
</comment>
<keyword evidence="5 11" id="KW-0285">Flavoprotein</keyword>
<dbReference type="PROSITE" id="PS01280">
    <property type="entry name" value="GIDA_1"/>
    <property type="match status" value="1"/>
</dbReference>
<comment type="subunit">
    <text evidence="9 11">Homodimer. Heterotetramer of two MnmE and two MnmG subunits.</text>
</comment>
<keyword evidence="8 11" id="KW-0520">NAD</keyword>
<dbReference type="FunFam" id="1.10.150.570:FF:000001">
    <property type="entry name" value="tRNA uridine 5-carboxymethylaminomethyl modification enzyme MnmG"/>
    <property type="match status" value="1"/>
</dbReference>
<evidence type="ECO:0000313" key="14">
    <source>
        <dbReference type="Proteomes" id="UP000010305"/>
    </source>
</evidence>
<organism evidence="13 14">
    <name type="scientific">SAR86 cluster bacterium SAR86A</name>
    <dbReference type="NCBI Taxonomy" id="1123866"/>
    <lineage>
        <taxon>Bacteria</taxon>
        <taxon>Pseudomonadati</taxon>
        <taxon>Pseudomonadota</taxon>
        <taxon>Gammaproteobacteria</taxon>
        <taxon>SAR86 cluster</taxon>
    </lineage>
</organism>
<dbReference type="InterPro" id="IPR036188">
    <property type="entry name" value="FAD/NAD-bd_sf"/>
</dbReference>
<dbReference type="Proteomes" id="UP000010305">
    <property type="component" value="Unassembled WGS sequence"/>
</dbReference>
<dbReference type="InterPro" id="IPR044920">
    <property type="entry name" value="MnmG_C_subdom_sf"/>
</dbReference>
<dbReference type="FunFam" id="3.50.50.60:FF:000002">
    <property type="entry name" value="tRNA uridine 5-carboxymethylaminomethyl modification enzyme MnmG"/>
    <property type="match status" value="1"/>
</dbReference>
<dbReference type="InterPro" id="IPR047001">
    <property type="entry name" value="MnmG_C_subdom"/>
</dbReference>
<evidence type="ECO:0000256" key="7">
    <source>
        <dbReference type="ARBA" id="ARBA00022827"/>
    </source>
</evidence>
<evidence type="ECO:0000256" key="4">
    <source>
        <dbReference type="ARBA" id="ARBA00020461"/>
    </source>
</evidence>
<dbReference type="InterPro" id="IPR040131">
    <property type="entry name" value="MnmG_N"/>
</dbReference>
<dbReference type="EMBL" id="JH611157">
    <property type="protein sequence ID" value="EJP71345.1"/>
    <property type="molecule type" value="Genomic_DNA"/>
</dbReference>
<dbReference type="Gene3D" id="3.50.50.60">
    <property type="entry name" value="FAD/NAD(P)-binding domain"/>
    <property type="match status" value="2"/>
</dbReference>
<dbReference type="InterPro" id="IPR004416">
    <property type="entry name" value="MnmG"/>
</dbReference>
<reference evidence="13 14" key="1">
    <citation type="journal article" date="2012" name="ISME J.">
        <title>Genomic insights to SAR86, an abundant and uncultivated marine bacterial lineage.</title>
        <authorList>
            <person name="Dupont C.L."/>
            <person name="Rusch D.B."/>
            <person name="Yooseph S."/>
            <person name="Lombardo M.J."/>
            <person name="Richter R.A."/>
            <person name="Valas R."/>
            <person name="Novotny M."/>
            <person name="Yee-Greenbaum J."/>
            <person name="Selengut J.D."/>
            <person name="Haft D.H."/>
            <person name="Halpern A.L."/>
            <person name="Lasken R.S."/>
            <person name="Nealson K."/>
            <person name="Friedman R."/>
            <person name="Venter J.C."/>
        </authorList>
    </citation>
    <scope>NUCLEOTIDE SEQUENCE [LARGE SCALE GENOMIC DNA]</scope>
</reference>
<evidence type="ECO:0000256" key="6">
    <source>
        <dbReference type="ARBA" id="ARBA00022694"/>
    </source>
</evidence>
<dbReference type="PROSITE" id="PS01281">
    <property type="entry name" value="GIDA_2"/>
    <property type="match status" value="1"/>
</dbReference>
<keyword evidence="7 11" id="KW-0274">FAD</keyword>
<evidence type="ECO:0000256" key="11">
    <source>
        <dbReference type="HAMAP-Rule" id="MF_00129"/>
    </source>
</evidence>
<comment type="subcellular location">
    <subcellularLocation>
        <location evidence="11">Cytoplasm</location>
    </subcellularLocation>
</comment>
<dbReference type="GO" id="GO:0005829">
    <property type="term" value="C:cytosol"/>
    <property type="evidence" value="ECO:0007669"/>
    <property type="project" value="TreeGrafter"/>
</dbReference>
<feature type="binding site" evidence="11">
    <location>
        <position position="121"/>
    </location>
    <ligand>
        <name>FAD</name>
        <dbReference type="ChEBI" id="CHEBI:57692"/>
    </ligand>
</feature>
<dbReference type="SUPFAM" id="SSF51905">
    <property type="entry name" value="FAD/NAD(P)-binding domain"/>
    <property type="match status" value="1"/>
</dbReference>
<gene>
    <name evidence="11" type="primary">mnmG</name>
    <name evidence="11 13" type="synonym">gidA</name>
    <name evidence="13" type="ORF">NT01SARS_1152</name>
</gene>
<dbReference type="InterPro" id="IPR026904">
    <property type="entry name" value="MnmG_C"/>
</dbReference>
<dbReference type="InterPro" id="IPR049312">
    <property type="entry name" value="GIDA_C_N"/>
</dbReference>
<dbReference type="NCBIfam" id="TIGR00136">
    <property type="entry name" value="mnmG_gidA"/>
    <property type="match status" value="1"/>
</dbReference>
<evidence type="ECO:0000256" key="10">
    <source>
        <dbReference type="ARBA" id="ARBA00031800"/>
    </source>
</evidence>
<protein>
    <recommendedName>
        <fullName evidence="4 11">tRNA uridine 5-carboxymethylaminomethyl modification enzyme MnmG</fullName>
    </recommendedName>
    <alternativeName>
        <fullName evidence="10 11">Glucose-inhibited division protein A</fullName>
    </alternativeName>
</protein>
<dbReference type="SMART" id="SM01228">
    <property type="entry name" value="GIDA_assoc_3"/>
    <property type="match status" value="1"/>
</dbReference>